<evidence type="ECO:0000313" key="2">
    <source>
        <dbReference type="EMBL" id="MBL1074449.1"/>
    </source>
</evidence>
<comment type="caution">
    <text evidence="2">The sequence shown here is derived from an EMBL/GenBank/DDBJ whole genome shotgun (WGS) entry which is preliminary data.</text>
</comment>
<reference evidence="2 3" key="1">
    <citation type="submission" date="2021-01" db="EMBL/GenBank/DDBJ databases">
        <title>WGS of actinomycetes isolated from Thailand.</title>
        <authorList>
            <person name="Thawai C."/>
        </authorList>
    </citation>
    <scope>NUCLEOTIDE SEQUENCE [LARGE SCALE GENOMIC DNA]</scope>
    <source>
        <strain evidence="2 3">LPG 2</strain>
    </source>
</reference>
<feature type="transmembrane region" description="Helical" evidence="1">
    <location>
        <begin position="43"/>
        <end position="62"/>
    </location>
</feature>
<keyword evidence="1" id="KW-0472">Membrane</keyword>
<keyword evidence="1" id="KW-0812">Transmembrane</keyword>
<evidence type="ECO:0000313" key="3">
    <source>
        <dbReference type="Proteomes" id="UP000602198"/>
    </source>
</evidence>
<gene>
    <name evidence="2" type="ORF">JK358_08570</name>
</gene>
<keyword evidence="3" id="KW-1185">Reference proteome</keyword>
<dbReference type="Proteomes" id="UP000602198">
    <property type="component" value="Unassembled WGS sequence"/>
</dbReference>
<sequence length="171" mass="17920">MTRMGLGRRGAWAALTAGIAVLGLLEAAVLHFLAGAFLPDGVAVAVDVVPAVLTLLVVLAFASPLRGSVRVDAECVRVRFGWLAAANIPLPSIADIRPHVTDPRNPVELGLDFDEASGLLSLIRSPSSPLVRIGLESAVPARTMGLRSIAARAVLVSVGDADMLCDRIRNR</sequence>
<evidence type="ECO:0000256" key="1">
    <source>
        <dbReference type="SAM" id="Phobius"/>
    </source>
</evidence>
<accession>A0ABS1M2P3</accession>
<protein>
    <submittedName>
        <fullName evidence="2">Uncharacterized protein</fullName>
    </submittedName>
</protein>
<name>A0ABS1M2P3_9NOCA</name>
<organism evidence="2 3">
    <name type="scientific">Nocardia acididurans</name>
    <dbReference type="NCBI Taxonomy" id="2802282"/>
    <lineage>
        <taxon>Bacteria</taxon>
        <taxon>Bacillati</taxon>
        <taxon>Actinomycetota</taxon>
        <taxon>Actinomycetes</taxon>
        <taxon>Mycobacteriales</taxon>
        <taxon>Nocardiaceae</taxon>
        <taxon>Nocardia</taxon>
    </lineage>
</organism>
<keyword evidence="1" id="KW-1133">Transmembrane helix</keyword>
<dbReference type="RefSeq" id="WP_201945331.1">
    <property type="nucleotide sequence ID" value="NZ_JAERRJ010000003.1"/>
</dbReference>
<proteinExistence type="predicted"/>
<dbReference type="EMBL" id="JAERRJ010000003">
    <property type="protein sequence ID" value="MBL1074449.1"/>
    <property type="molecule type" value="Genomic_DNA"/>
</dbReference>